<keyword evidence="1" id="KW-1133">Transmembrane helix</keyword>
<evidence type="ECO:0000313" key="3">
    <source>
        <dbReference type="Proteomes" id="UP000247647"/>
    </source>
</evidence>
<name>A0A318Y8I2_ASPNB</name>
<dbReference type="GeneID" id="37121089"/>
<dbReference type="Proteomes" id="UP000247647">
    <property type="component" value="Unassembled WGS sequence"/>
</dbReference>
<dbReference type="RefSeq" id="XP_025474081.1">
    <property type="nucleotide sequence ID" value="XM_025618633.1"/>
</dbReference>
<keyword evidence="1" id="KW-0472">Membrane</keyword>
<sequence>MTSRLHPLGQAARWWTNQRADDVSISFSANEQAFFCFFGLISFAMLFFVLHYMPWVLDFFCHLFIICDVNGVAAKSFLIGSRWFSEMGFASKKELLFCACVYAKVPRVCFLSSQLVTNFWGLRFVLYCPLYDCYVMRYLLLQLFFVCIGSAWWWVWRADCDEKTCTV</sequence>
<organism evidence="2 3">
    <name type="scientific">Aspergillus neoniger (strain CBS 115656)</name>
    <dbReference type="NCBI Taxonomy" id="1448310"/>
    <lineage>
        <taxon>Eukaryota</taxon>
        <taxon>Fungi</taxon>
        <taxon>Dikarya</taxon>
        <taxon>Ascomycota</taxon>
        <taxon>Pezizomycotina</taxon>
        <taxon>Eurotiomycetes</taxon>
        <taxon>Eurotiomycetidae</taxon>
        <taxon>Eurotiales</taxon>
        <taxon>Aspergillaceae</taxon>
        <taxon>Aspergillus</taxon>
        <taxon>Aspergillus subgen. Circumdati</taxon>
    </lineage>
</organism>
<evidence type="ECO:0000313" key="2">
    <source>
        <dbReference type="EMBL" id="PYH28603.1"/>
    </source>
</evidence>
<dbReference type="EMBL" id="KZ821507">
    <property type="protein sequence ID" value="PYH28603.1"/>
    <property type="molecule type" value="Genomic_DNA"/>
</dbReference>
<protein>
    <submittedName>
        <fullName evidence="2">Uncharacterized protein</fullName>
    </submittedName>
</protein>
<keyword evidence="1" id="KW-0812">Transmembrane</keyword>
<gene>
    <name evidence="2" type="ORF">BO87DRAFT_213199</name>
</gene>
<dbReference type="AlphaFoldDB" id="A0A318Y8I2"/>
<accession>A0A318Y8I2</accession>
<feature type="transmembrane region" description="Helical" evidence="1">
    <location>
        <begin position="33"/>
        <end position="53"/>
    </location>
</feature>
<evidence type="ECO:0000256" key="1">
    <source>
        <dbReference type="SAM" id="Phobius"/>
    </source>
</evidence>
<feature type="transmembrane region" description="Helical" evidence="1">
    <location>
        <begin position="135"/>
        <end position="155"/>
    </location>
</feature>
<keyword evidence="3" id="KW-1185">Reference proteome</keyword>
<proteinExistence type="predicted"/>
<reference evidence="2" key="1">
    <citation type="submission" date="2016-12" db="EMBL/GenBank/DDBJ databases">
        <title>The genomes of Aspergillus section Nigri reveals drivers in fungal speciation.</title>
        <authorList>
            <consortium name="DOE Joint Genome Institute"/>
            <person name="Vesth T.C."/>
            <person name="Nybo J."/>
            <person name="Theobald S."/>
            <person name="Brandl J."/>
            <person name="Frisvad J.C."/>
            <person name="Nielsen K.F."/>
            <person name="Lyhne E.K."/>
            <person name="Kogle M.E."/>
            <person name="Kuo A."/>
            <person name="Riley R."/>
            <person name="Clum A."/>
            <person name="Nolan M."/>
            <person name="Lipzen A."/>
            <person name="Salamov A."/>
            <person name="Henrissat B."/>
            <person name="Wiebenga A."/>
            <person name="De Vries R.P."/>
            <person name="Grigoriev I.V."/>
            <person name="Mortensen U.H."/>
            <person name="Andersen M.R."/>
            <person name="Baker S.E."/>
        </authorList>
    </citation>
    <scope>NUCLEOTIDE SEQUENCE [LARGE SCALE GENOMIC DNA]</scope>
    <source>
        <strain evidence="2">CBS 115656</strain>
    </source>
</reference>